<keyword evidence="3" id="KW-1185">Reference proteome</keyword>
<sequence length="173" mass="18725">MSTKTTYFYRSLLFCILACSHGARANENVELAKLEKPFKVAVVKNAPGSDAIMSGELVEGASELASATMDAATQYEKAMGLCALNIKTKDYAAADSACSDAIQALAGIEKDSETLRYLSAMAYSNRAIVRYFMSDTLGAYSDLNRALEFSQDEIVMGNLTRLNVAYLKSQVSP</sequence>
<feature type="chain" id="PRO_5020692880" description="Tetratricopeptide repeat protein" evidence="1">
    <location>
        <begin position="26"/>
        <end position="173"/>
    </location>
</feature>
<feature type="signal peptide" evidence="1">
    <location>
        <begin position="1"/>
        <end position="25"/>
    </location>
</feature>
<evidence type="ECO:0008006" key="4">
    <source>
        <dbReference type="Google" id="ProtNLM"/>
    </source>
</evidence>
<evidence type="ECO:0000313" key="3">
    <source>
        <dbReference type="Proteomes" id="UP000307999"/>
    </source>
</evidence>
<name>A0A4V5NUM3_9GAMM</name>
<dbReference type="RefSeq" id="WP_136734412.1">
    <property type="nucleotide sequence ID" value="NZ_SWDB01000004.1"/>
</dbReference>
<comment type="caution">
    <text evidence="2">The sequence shown here is derived from an EMBL/GenBank/DDBJ whole genome shotgun (WGS) entry which is preliminary data.</text>
</comment>
<evidence type="ECO:0000256" key="1">
    <source>
        <dbReference type="SAM" id="SignalP"/>
    </source>
</evidence>
<organism evidence="2 3">
    <name type="scientific">Thalassotalea mangrovi</name>
    <dbReference type="NCBI Taxonomy" id="2572245"/>
    <lineage>
        <taxon>Bacteria</taxon>
        <taxon>Pseudomonadati</taxon>
        <taxon>Pseudomonadota</taxon>
        <taxon>Gammaproteobacteria</taxon>
        <taxon>Alteromonadales</taxon>
        <taxon>Colwelliaceae</taxon>
        <taxon>Thalassotalea</taxon>
    </lineage>
</organism>
<dbReference type="AlphaFoldDB" id="A0A4V5NUM3"/>
<gene>
    <name evidence="2" type="ORF">E8M12_02035</name>
</gene>
<dbReference type="Proteomes" id="UP000307999">
    <property type="component" value="Unassembled WGS sequence"/>
</dbReference>
<reference evidence="2 3" key="1">
    <citation type="submission" date="2019-04" db="EMBL/GenBank/DDBJ databases">
        <title>Thalassotalea guangxiensis sp. nov., isolated from sediment of the coastal wetland.</title>
        <authorList>
            <person name="Zheng S."/>
            <person name="Zhang D."/>
        </authorList>
    </citation>
    <scope>NUCLEOTIDE SEQUENCE [LARGE SCALE GENOMIC DNA]</scope>
    <source>
        <strain evidence="2 3">ZS-4</strain>
    </source>
</reference>
<dbReference type="InterPro" id="IPR011990">
    <property type="entry name" value="TPR-like_helical_dom_sf"/>
</dbReference>
<accession>A0A4V5NUM3</accession>
<dbReference type="EMBL" id="SWDB01000004">
    <property type="protein sequence ID" value="TKB47061.1"/>
    <property type="molecule type" value="Genomic_DNA"/>
</dbReference>
<dbReference type="SUPFAM" id="SSF48452">
    <property type="entry name" value="TPR-like"/>
    <property type="match status" value="1"/>
</dbReference>
<dbReference type="Gene3D" id="1.25.40.10">
    <property type="entry name" value="Tetratricopeptide repeat domain"/>
    <property type="match status" value="1"/>
</dbReference>
<protein>
    <recommendedName>
        <fullName evidence="4">Tetratricopeptide repeat protein</fullName>
    </recommendedName>
</protein>
<proteinExistence type="predicted"/>
<dbReference type="OrthoDB" id="6226635at2"/>
<evidence type="ECO:0000313" key="2">
    <source>
        <dbReference type="EMBL" id="TKB47061.1"/>
    </source>
</evidence>
<keyword evidence="1" id="KW-0732">Signal</keyword>